<evidence type="ECO:0000256" key="1">
    <source>
        <dbReference type="ARBA" id="ARBA00009636"/>
    </source>
</evidence>
<gene>
    <name evidence="7" type="ORF">PXEA_LOCUS33422</name>
</gene>
<evidence type="ECO:0000256" key="4">
    <source>
        <dbReference type="ARBA" id="ARBA00023134"/>
    </source>
</evidence>
<dbReference type="GO" id="GO:0005525">
    <property type="term" value="F:GTP binding"/>
    <property type="evidence" value="ECO:0007669"/>
    <property type="project" value="UniProtKB-UniRule"/>
</dbReference>
<keyword evidence="8" id="KW-1185">Reference proteome</keyword>
<dbReference type="OrthoDB" id="1662883at2759"/>
<sequence>MASGRFVPRCVLTDLEPGTLDAIRNGRYGGLYRPDNFVFGTSGAGNNWAKGHYTDGAEMIELIMELVRKEAEVCECIQGFQIVHSLGGGTGSGLGTLLLSKIKEEYPDRISCTFSVVPSPKASH</sequence>
<dbReference type="InterPro" id="IPR036525">
    <property type="entry name" value="Tubulin/FtsZ_GTPase_sf"/>
</dbReference>
<keyword evidence="4 5" id="KW-0342">GTP-binding</keyword>
<dbReference type="AlphaFoldDB" id="A0A448XM62"/>
<dbReference type="PRINTS" id="PR01161">
    <property type="entry name" value="TUBULIN"/>
</dbReference>
<feature type="domain" description="Tubulin/FtsZ GTPase" evidence="6">
    <location>
        <begin position="4"/>
        <end position="123"/>
    </location>
</feature>
<dbReference type="SMR" id="A0A448XM62"/>
<dbReference type="InterPro" id="IPR003008">
    <property type="entry name" value="Tubulin_FtsZ_GTPase"/>
</dbReference>
<evidence type="ECO:0000259" key="6">
    <source>
        <dbReference type="SMART" id="SM00864"/>
    </source>
</evidence>
<comment type="similarity">
    <text evidence="1 5">Belongs to the tubulin family.</text>
</comment>
<dbReference type="GO" id="GO:0007017">
    <property type="term" value="P:microtubule-based process"/>
    <property type="evidence" value="ECO:0007669"/>
    <property type="project" value="InterPro"/>
</dbReference>
<proteinExistence type="inferred from homology"/>
<reference evidence="7" key="1">
    <citation type="submission" date="2018-11" db="EMBL/GenBank/DDBJ databases">
        <authorList>
            <consortium name="Pathogen Informatics"/>
        </authorList>
    </citation>
    <scope>NUCLEOTIDE SEQUENCE</scope>
</reference>
<evidence type="ECO:0000256" key="5">
    <source>
        <dbReference type="RuleBase" id="RU000352"/>
    </source>
</evidence>
<comment type="caution">
    <text evidence="7">The sequence shown here is derived from an EMBL/GenBank/DDBJ whole genome shotgun (WGS) entry which is preliminary data.</text>
</comment>
<keyword evidence="2 5" id="KW-0493">Microtubule</keyword>
<name>A0A448XM62_9PLAT</name>
<dbReference type="EMBL" id="CAAALY010263221">
    <property type="protein sequence ID" value="VEL39982.1"/>
    <property type="molecule type" value="Genomic_DNA"/>
</dbReference>
<dbReference type="InterPro" id="IPR017975">
    <property type="entry name" value="Tubulin_CS"/>
</dbReference>
<dbReference type="PROSITE" id="PS00227">
    <property type="entry name" value="TUBULIN"/>
    <property type="match status" value="1"/>
</dbReference>
<keyword evidence="3 5" id="KW-0547">Nucleotide-binding</keyword>
<dbReference type="Pfam" id="PF00091">
    <property type="entry name" value="Tubulin"/>
    <property type="match status" value="1"/>
</dbReference>
<protein>
    <recommendedName>
        <fullName evidence="6">Tubulin/FtsZ GTPase domain-containing protein</fullName>
    </recommendedName>
</protein>
<dbReference type="SMART" id="SM00864">
    <property type="entry name" value="Tubulin"/>
    <property type="match status" value="1"/>
</dbReference>
<evidence type="ECO:0000313" key="8">
    <source>
        <dbReference type="Proteomes" id="UP000784294"/>
    </source>
</evidence>
<dbReference type="Proteomes" id="UP000784294">
    <property type="component" value="Unassembled WGS sequence"/>
</dbReference>
<dbReference type="PANTHER" id="PTHR11588">
    <property type="entry name" value="TUBULIN"/>
    <property type="match status" value="1"/>
</dbReference>
<dbReference type="InterPro" id="IPR004057">
    <property type="entry name" value="Epsilon_tubulin"/>
</dbReference>
<evidence type="ECO:0000313" key="7">
    <source>
        <dbReference type="EMBL" id="VEL39982.1"/>
    </source>
</evidence>
<evidence type="ECO:0000256" key="2">
    <source>
        <dbReference type="ARBA" id="ARBA00022701"/>
    </source>
</evidence>
<evidence type="ECO:0000256" key="3">
    <source>
        <dbReference type="ARBA" id="ARBA00022741"/>
    </source>
</evidence>
<dbReference type="Gene3D" id="3.40.50.1440">
    <property type="entry name" value="Tubulin/FtsZ, GTPase domain"/>
    <property type="match status" value="1"/>
</dbReference>
<dbReference type="SUPFAM" id="SSF52490">
    <property type="entry name" value="Tubulin nucleotide-binding domain-like"/>
    <property type="match status" value="1"/>
</dbReference>
<accession>A0A448XM62</accession>
<dbReference type="InterPro" id="IPR000217">
    <property type="entry name" value="Tubulin"/>
</dbReference>
<dbReference type="GO" id="GO:0005874">
    <property type="term" value="C:microtubule"/>
    <property type="evidence" value="ECO:0007669"/>
    <property type="project" value="UniProtKB-KW"/>
</dbReference>
<organism evidence="7 8">
    <name type="scientific">Protopolystoma xenopodis</name>
    <dbReference type="NCBI Taxonomy" id="117903"/>
    <lineage>
        <taxon>Eukaryota</taxon>
        <taxon>Metazoa</taxon>
        <taxon>Spiralia</taxon>
        <taxon>Lophotrochozoa</taxon>
        <taxon>Platyhelminthes</taxon>
        <taxon>Monogenea</taxon>
        <taxon>Polyopisthocotylea</taxon>
        <taxon>Polystomatidea</taxon>
        <taxon>Polystomatidae</taxon>
        <taxon>Protopolystoma</taxon>
    </lineage>
</organism>
<dbReference type="PRINTS" id="PR01519">
    <property type="entry name" value="EPSLNTUBULIN"/>
</dbReference>